<dbReference type="GO" id="GO:0003677">
    <property type="term" value="F:DNA binding"/>
    <property type="evidence" value="ECO:0007669"/>
    <property type="project" value="UniProtKB-UniRule"/>
</dbReference>
<feature type="domain" description="Core-binding (CB)" evidence="6">
    <location>
        <begin position="24"/>
        <end position="114"/>
    </location>
</feature>
<dbReference type="KEGG" id="cwa:CwatDRAFT_2546"/>
<keyword evidence="3" id="KW-0233">DNA recombination</keyword>
<keyword evidence="8" id="KW-1185">Reference proteome</keyword>
<feature type="domain" description="Tyr recombinase" evidence="5">
    <location>
        <begin position="135"/>
        <end position="280"/>
    </location>
</feature>
<evidence type="ECO:0000259" key="6">
    <source>
        <dbReference type="PROSITE" id="PS51900"/>
    </source>
</evidence>
<protein>
    <submittedName>
        <fullName evidence="7">Phage integrase, N-terminal SAM-like</fullName>
    </submittedName>
</protein>
<dbReference type="EMBL" id="AADV02000052">
    <property type="protein sequence ID" value="EAM49794.1"/>
    <property type="molecule type" value="Genomic_DNA"/>
</dbReference>
<organism evidence="7 8">
    <name type="scientific">Crocosphaera watsonii WH 8501</name>
    <dbReference type="NCBI Taxonomy" id="165597"/>
    <lineage>
        <taxon>Bacteria</taxon>
        <taxon>Bacillati</taxon>
        <taxon>Cyanobacteriota</taxon>
        <taxon>Cyanophyceae</taxon>
        <taxon>Oscillatoriophycideae</taxon>
        <taxon>Chroococcales</taxon>
        <taxon>Aphanothecaceae</taxon>
        <taxon>Crocosphaera</taxon>
    </lineage>
</organism>
<name>Q4C0V1_CROWT</name>
<dbReference type="InterPro" id="IPR010998">
    <property type="entry name" value="Integrase_recombinase_N"/>
</dbReference>
<evidence type="ECO:0000313" key="7">
    <source>
        <dbReference type="EMBL" id="EAM49794.1"/>
    </source>
</evidence>
<comment type="caution">
    <text evidence="7">The sequence shown here is derived from an EMBL/GenBank/DDBJ whole genome shotgun (WGS) entry which is preliminary data.</text>
</comment>
<keyword evidence="2 4" id="KW-0238">DNA-binding</keyword>
<evidence type="ECO:0000256" key="3">
    <source>
        <dbReference type="ARBA" id="ARBA00023172"/>
    </source>
</evidence>
<reference evidence="7" key="2">
    <citation type="submission" date="2005-06" db="EMBL/GenBank/DDBJ databases">
        <title>Sequencing of the draft genome and assembly of Crocosphaera watsonii WH 8501.</title>
        <authorList>
            <consortium name="US DOE Joint Genome Institute (JGI-PGF)"/>
            <person name="Copeland A."/>
            <person name="Lucas S."/>
            <person name="Lapidus A."/>
            <person name="Barry K."/>
            <person name="Detter C."/>
            <person name="Glavina T."/>
            <person name="Hammon N."/>
            <person name="Israni S."/>
            <person name="Pitluck S."/>
            <person name="Richardson P."/>
        </authorList>
    </citation>
    <scope>NUCLEOTIDE SEQUENCE [LARGE SCALE GENOMIC DNA]</scope>
    <source>
        <strain evidence="7">WH 8501</strain>
    </source>
</reference>
<dbReference type="InterPro" id="IPR013762">
    <property type="entry name" value="Integrase-like_cat_sf"/>
</dbReference>
<dbReference type="SUPFAM" id="SSF47823">
    <property type="entry name" value="lambda integrase-like, N-terminal domain"/>
    <property type="match status" value="1"/>
</dbReference>
<dbReference type="PROSITE" id="PS51900">
    <property type="entry name" value="CB"/>
    <property type="match status" value="1"/>
</dbReference>
<keyword evidence="1" id="KW-0229">DNA integration</keyword>
<evidence type="ECO:0000256" key="1">
    <source>
        <dbReference type="ARBA" id="ARBA00022908"/>
    </source>
</evidence>
<reference evidence="7" key="3">
    <citation type="submission" date="2016-12" db="EMBL/GenBank/DDBJ databases">
        <title>Annotation of the draft genome assembly of Crocosphaera watsonii WH 8501.</title>
        <authorList>
            <consortium name="US DOE Joint Genome Institute (JGI-ORNL)"/>
            <person name="Larimer F."/>
            <person name="Land M."/>
        </authorList>
    </citation>
    <scope>NUCLEOTIDE SEQUENCE</scope>
    <source>
        <strain evidence="7">WH 8501</strain>
    </source>
</reference>
<reference evidence="7" key="1">
    <citation type="submission" date="2004-02" db="EMBL/GenBank/DDBJ databases">
        <authorList>
            <consortium name="DOE Joint Genome Institute"/>
        </authorList>
    </citation>
    <scope>NUCLEOTIDE SEQUENCE [LARGE SCALE GENOMIC DNA]</scope>
    <source>
        <strain evidence="7">WH 8501</strain>
    </source>
</reference>
<evidence type="ECO:0000256" key="2">
    <source>
        <dbReference type="ARBA" id="ARBA00023125"/>
    </source>
</evidence>
<evidence type="ECO:0000256" key="4">
    <source>
        <dbReference type="PROSITE-ProRule" id="PRU01248"/>
    </source>
</evidence>
<dbReference type="Pfam" id="PF02899">
    <property type="entry name" value="Phage_int_SAM_1"/>
    <property type="match status" value="1"/>
</dbReference>
<dbReference type="InterPro" id="IPR044068">
    <property type="entry name" value="CB"/>
</dbReference>
<evidence type="ECO:0000259" key="5">
    <source>
        <dbReference type="PROSITE" id="PS51898"/>
    </source>
</evidence>
<accession>Q4C0V1</accession>
<dbReference type="GO" id="GO:0015074">
    <property type="term" value="P:DNA integration"/>
    <property type="evidence" value="ECO:0007669"/>
    <property type="project" value="UniProtKB-KW"/>
</dbReference>
<sequence length="280" mass="31545">MKRDVRALENSLQAPIHRHFGDLDAPPNVLAHLLGDLRSPHTKRAYKRDIEHFFEVMTGISPNSDTILEFLHLPCANSVRVVLRYKALLFEQGLKEATVNRRLASIRALVAMGRKLGVCDYTLEDVKSEKVRKYRDTTGIPPTDYMKVLALCDRETPEGKRDYALLKLLWDNALRRNEVSLLNVGDFDVNRRQLRILGKGKGTQAEIIGLSQGTTPALGEWLKEREGITEDDPLFIALDFKYKGRRLGGDGIYNPDSALQKVALNTTSLGLIIKYNCLSS</sequence>
<dbReference type="GO" id="GO:0006310">
    <property type="term" value="P:DNA recombination"/>
    <property type="evidence" value="ECO:0007669"/>
    <property type="project" value="UniProtKB-KW"/>
</dbReference>
<dbReference type="SUPFAM" id="SSF56349">
    <property type="entry name" value="DNA breaking-rejoining enzymes"/>
    <property type="match status" value="1"/>
</dbReference>
<dbReference type="Pfam" id="PF00589">
    <property type="entry name" value="Phage_integrase"/>
    <property type="match status" value="1"/>
</dbReference>
<evidence type="ECO:0000313" key="8">
    <source>
        <dbReference type="Proteomes" id="UP000003922"/>
    </source>
</evidence>
<dbReference type="InterPro" id="IPR004107">
    <property type="entry name" value="Integrase_SAM-like_N"/>
</dbReference>
<dbReference type="AlphaFoldDB" id="Q4C0V1"/>
<dbReference type="Gene3D" id="1.10.443.10">
    <property type="entry name" value="Intergrase catalytic core"/>
    <property type="match status" value="1"/>
</dbReference>
<dbReference type="PROSITE" id="PS51898">
    <property type="entry name" value="TYR_RECOMBINASE"/>
    <property type="match status" value="1"/>
</dbReference>
<dbReference type="OrthoDB" id="550438at2"/>
<dbReference type="Proteomes" id="UP000003922">
    <property type="component" value="Unassembled WGS sequence"/>
</dbReference>
<dbReference type="InterPro" id="IPR002104">
    <property type="entry name" value="Integrase_catalytic"/>
</dbReference>
<dbReference type="Gene3D" id="1.10.150.130">
    <property type="match status" value="1"/>
</dbReference>
<dbReference type="InterPro" id="IPR011010">
    <property type="entry name" value="DNA_brk_join_enz"/>
</dbReference>
<gene>
    <name evidence="7" type="ORF">CwatDRAFT_2546</name>
</gene>
<proteinExistence type="predicted"/>